<evidence type="ECO:0000256" key="2">
    <source>
        <dbReference type="ARBA" id="ARBA00001946"/>
    </source>
</evidence>
<organism evidence="9 10">
    <name type="scientific">Acanthoscelides obtectus</name>
    <name type="common">Bean weevil</name>
    <name type="synonym">Bruchus obtectus</name>
    <dbReference type="NCBI Taxonomy" id="200917"/>
    <lineage>
        <taxon>Eukaryota</taxon>
        <taxon>Metazoa</taxon>
        <taxon>Ecdysozoa</taxon>
        <taxon>Arthropoda</taxon>
        <taxon>Hexapoda</taxon>
        <taxon>Insecta</taxon>
        <taxon>Pterygota</taxon>
        <taxon>Neoptera</taxon>
        <taxon>Endopterygota</taxon>
        <taxon>Coleoptera</taxon>
        <taxon>Polyphaga</taxon>
        <taxon>Cucujiformia</taxon>
        <taxon>Chrysomeloidea</taxon>
        <taxon>Chrysomelidae</taxon>
        <taxon>Bruchinae</taxon>
        <taxon>Bruchini</taxon>
        <taxon>Acanthoscelides</taxon>
    </lineage>
</organism>
<feature type="domain" description="Nudix hydrolase" evidence="8">
    <location>
        <begin position="57"/>
        <end position="183"/>
    </location>
</feature>
<evidence type="ECO:0000256" key="4">
    <source>
        <dbReference type="ARBA" id="ARBA00022723"/>
    </source>
</evidence>
<comment type="cofactor">
    <cofactor evidence="2">
        <name>Mg(2+)</name>
        <dbReference type="ChEBI" id="CHEBI:18420"/>
    </cofactor>
</comment>
<name>A0A9P0LHI6_ACAOB</name>
<dbReference type="PANTHER" id="PTHR22769:SF56">
    <property type="entry name" value="8-OXO-DGDP PHOSPHATASE NUDT18"/>
    <property type="match status" value="1"/>
</dbReference>
<sequence>MPDSVEICLKKVLKGLPLDVEEAEICDFTLEDQNEALEAQGIQPTVDPTYKPVVGETVSYIVACVILNEQNEVLMMQEAKQTCAGKWYLPAGRMEKNENIVTACEREVIEETGLKVQCTTLLMVETAIGSWMRFVLTGKVTGGRLKTPADADKESLQAKWVGNLDELELRAGDIMHLIEKARTYKHARSLSDNTWFEDQLPACRPYSRQLLRLVIVIKKKATNRIHILLGEKTAWHLPSCEIHPAKSLHSTLRRFMIDLFGAEVPPHRPCGILSVEHDASTGKDGVCLTLLVAFRVPLEEVPIIGKCVWHEITKGLGDKLLQRVSLKNSTIPLHVVR</sequence>
<dbReference type="GO" id="GO:0046872">
    <property type="term" value="F:metal ion binding"/>
    <property type="evidence" value="ECO:0007669"/>
    <property type="project" value="UniProtKB-KW"/>
</dbReference>
<dbReference type="SUPFAM" id="SSF55811">
    <property type="entry name" value="Nudix"/>
    <property type="match status" value="1"/>
</dbReference>
<keyword evidence="7" id="KW-0464">Manganese</keyword>
<dbReference type="GO" id="GO:0044716">
    <property type="term" value="F:8-oxo-GDP phosphatase activity"/>
    <property type="evidence" value="ECO:0007669"/>
    <property type="project" value="TreeGrafter"/>
</dbReference>
<dbReference type="AlphaFoldDB" id="A0A9P0LHI6"/>
<evidence type="ECO:0000259" key="8">
    <source>
        <dbReference type="PROSITE" id="PS51462"/>
    </source>
</evidence>
<comment type="similarity">
    <text evidence="3">Belongs to the Nudix hydrolase family.</text>
</comment>
<dbReference type="PANTHER" id="PTHR22769">
    <property type="entry name" value="MUTT/NUDIX HYDROLASE"/>
    <property type="match status" value="1"/>
</dbReference>
<evidence type="ECO:0000313" key="9">
    <source>
        <dbReference type="EMBL" id="CAH1996936.1"/>
    </source>
</evidence>
<reference evidence="9" key="1">
    <citation type="submission" date="2022-03" db="EMBL/GenBank/DDBJ databases">
        <authorList>
            <person name="Sayadi A."/>
        </authorList>
    </citation>
    <scope>NUCLEOTIDE SEQUENCE</scope>
</reference>
<dbReference type="GO" id="GO:0044715">
    <property type="term" value="F:8-oxo-dGDP phosphatase activity"/>
    <property type="evidence" value="ECO:0007669"/>
    <property type="project" value="TreeGrafter"/>
</dbReference>
<gene>
    <name evidence="9" type="ORF">ACAOBT_LOCUS23439</name>
</gene>
<dbReference type="InterPro" id="IPR000086">
    <property type="entry name" value="NUDIX_hydrolase_dom"/>
</dbReference>
<dbReference type="OrthoDB" id="10005910at2759"/>
<dbReference type="Gene3D" id="3.90.79.10">
    <property type="entry name" value="Nucleoside Triphosphate Pyrophosphohydrolase"/>
    <property type="match status" value="1"/>
</dbReference>
<proteinExistence type="inferred from homology"/>
<dbReference type="Pfam" id="PF00293">
    <property type="entry name" value="NUDIX"/>
    <property type="match status" value="1"/>
</dbReference>
<evidence type="ECO:0000256" key="5">
    <source>
        <dbReference type="ARBA" id="ARBA00022801"/>
    </source>
</evidence>
<dbReference type="Proteomes" id="UP001152888">
    <property type="component" value="Unassembled WGS sequence"/>
</dbReference>
<keyword evidence="5" id="KW-0378">Hydrolase</keyword>
<dbReference type="CDD" id="cd04671">
    <property type="entry name" value="NUDIX_8DGDPP_Nudt18"/>
    <property type="match status" value="1"/>
</dbReference>
<dbReference type="PROSITE" id="PS51462">
    <property type="entry name" value="NUDIX"/>
    <property type="match status" value="1"/>
</dbReference>
<keyword evidence="6" id="KW-0460">Magnesium</keyword>
<evidence type="ECO:0000256" key="1">
    <source>
        <dbReference type="ARBA" id="ARBA00001936"/>
    </source>
</evidence>
<dbReference type="InterPro" id="IPR042970">
    <property type="entry name" value="NUDT18_NUDIX"/>
</dbReference>
<protein>
    <recommendedName>
        <fullName evidence="8">Nudix hydrolase domain-containing protein</fullName>
    </recommendedName>
</protein>
<keyword evidence="4" id="KW-0479">Metal-binding</keyword>
<dbReference type="PROSITE" id="PS00893">
    <property type="entry name" value="NUDIX_BOX"/>
    <property type="match status" value="1"/>
</dbReference>
<evidence type="ECO:0000256" key="7">
    <source>
        <dbReference type="ARBA" id="ARBA00023211"/>
    </source>
</evidence>
<comment type="caution">
    <text evidence="9">The sequence shown here is derived from an EMBL/GenBank/DDBJ whole genome shotgun (WGS) entry which is preliminary data.</text>
</comment>
<evidence type="ECO:0000313" key="10">
    <source>
        <dbReference type="Proteomes" id="UP001152888"/>
    </source>
</evidence>
<dbReference type="InterPro" id="IPR020084">
    <property type="entry name" value="NUDIX_hydrolase_CS"/>
</dbReference>
<comment type="cofactor">
    <cofactor evidence="1">
        <name>Mn(2+)</name>
        <dbReference type="ChEBI" id="CHEBI:29035"/>
    </cofactor>
</comment>
<evidence type="ECO:0000256" key="3">
    <source>
        <dbReference type="ARBA" id="ARBA00005582"/>
    </source>
</evidence>
<dbReference type="EMBL" id="CAKOFQ010007272">
    <property type="protein sequence ID" value="CAH1996936.1"/>
    <property type="molecule type" value="Genomic_DNA"/>
</dbReference>
<dbReference type="InterPro" id="IPR015797">
    <property type="entry name" value="NUDIX_hydrolase-like_dom_sf"/>
</dbReference>
<evidence type="ECO:0000256" key="6">
    <source>
        <dbReference type="ARBA" id="ARBA00022842"/>
    </source>
</evidence>
<keyword evidence="10" id="KW-1185">Reference proteome</keyword>
<accession>A0A9P0LHI6</accession>